<dbReference type="AlphaFoldDB" id="A0A9I9E501"/>
<evidence type="ECO:0008006" key="2">
    <source>
        <dbReference type="Google" id="ProtNLM"/>
    </source>
</evidence>
<organism evidence="1">
    <name type="scientific">Cucumis melo</name>
    <name type="common">Muskmelon</name>
    <dbReference type="NCBI Taxonomy" id="3656"/>
    <lineage>
        <taxon>Eukaryota</taxon>
        <taxon>Viridiplantae</taxon>
        <taxon>Streptophyta</taxon>
        <taxon>Embryophyta</taxon>
        <taxon>Tracheophyta</taxon>
        <taxon>Spermatophyta</taxon>
        <taxon>Magnoliopsida</taxon>
        <taxon>eudicotyledons</taxon>
        <taxon>Gunneridae</taxon>
        <taxon>Pentapetalae</taxon>
        <taxon>rosids</taxon>
        <taxon>fabids</taxon>
        <taxon>Cucurbitales</taxon>
        <taxon>Cucurbitaceae</taxon>
        <taxon>Benincaseae</taxon>
        <taxon>Cucumis</taxon>
    </lineage>
</organism>
<dbReference type="PANTHER" id="PTHR47481:SF30">
    <property type="entry name" value="CCHC-TYPE DOMAIN-CONTAINING PROTEIN"/>
    <property type="match status" value="1"/>
</dbReference>
<name>A0A9I9E501_CUCME</name>
<dbReference type="EnsemblPlants" id="MELO3C028804.2.1">
    <property type="protein sequence ID" value="MELO3C028804.2.1"/>
    <property type="gene ID" value="MELO3C028804.2"/>
</dbReference>
<dbReference type="Pfam" id="PF14223">
    <property type="entry name" value="Retrotran_gag_2"/>
    <property type="match status" value="1"/>
</dbReference>
<accession>A0A9I9E501</accession>
<evidence type="ECO:0000313" key="1">
    <source>
        <dbReference type="EnsemblPlants" id="MELO3C028804.2.1"/>
    </source>
</evidence>
<dbReference type="Gramene" id="MELO3C028804.2.1">
    <property type="protein sequence ID" value="MELO3C028804.2.1"/>
    <property type="gene ID" value="MELO3C028804.2"/>
</dbReference>
<protein>
    <recommendedName>
        <fullName evidence="2">Retrovirus-related Pol polyprotein from transposon TNT 1-94</fullName>
    </recommendedName>
</protein>
<sequence>MALAVCNGCEKLHDTLTIRAKWSFLLFDLVSSILKAHSLFGHIDDTLPCPPKHLPSSTLGTNSEINPEYLQWLSRDQALITLINATLSSSALAHVVSSVSSKALWLSLEKRYSSNTRSNILDLRSALYTIKKTLLKALINTPLALKPLSISLMPPLSLLKMKKSLFTLSMAFPLPSTHFVPLFELATATSPLKNFTPFSFRKKQSWPKLQPLKPFQQPWRRFTHLSIMVAADEDAVSTPLMFTSGRKLKFINSG</sequence>
<dbReference type="PANTHER" id="PTHR47481">
    <property type="match status" value="1"/>
</dbReference>
<proteinExistence type="predicted"/>
<reference evidence="1" key="1">
    <citation type="submission" date="2023-03" db="UniProtKB">
        <authorList>
            <consortium name="EnsemblPlants"/>
        </authorList>
    </citation>
    <scope>IDENTIFICATION</scope>
</reference>